<keyword evidence="2" id="KW-0285">Flavoprotein</keyword>
<dbReference type="PANTHER" id="PTHR10632:SF2">
    <property type="entry name" value="SULFIDE:QUINONE OXIDOREDUCTASE, MITOCHONDRIAL"/>
    <property type="match status" value="1"/>
</dbReference>
<evidence type="ECO:0000256" key="4">
    <source>
        <dbReference type="ARBA" id="ARBA00022827"/>
    </source>
</evidence>
<name>A0A846MSX2_9BACT</name>
<dbReference type="GO" id="GO:0070221">
    <property type="term" value="P:sulfide oxidation, using sulfide:quinone oxidoreductase"/>
    <property type="evidence" value="ECO:0007669"/>
    <property type="project" value="TreeGrafter"/>
</dbReference>
<dbReference type="InterPro" id="IPR023753">
    <property type="entry name" value="FAD/NAD-binding_dom"/>
</dbReference>
<dbReference type="Gene3D" id="3.50.50.60">
    <property type="entry name" value="FAD/NAD(P)-binding domain"/>
    <property type="match status" value="2"/>
</dbReference>
<dbReference type="Pfam" id="PF07992">
    <property type="entry name" value="Pyr_redox_2"/>
    <property type="match status" value="1"/>
</dbReference>
<dbReference type="GO" id="GO:0071949">
    <property type="term" value="F:FAD binding"/>
    <property type="evidence" value="ECO:0007669"/>
    <property type="project" value="TreeGrafter"/>
</dbReference>
<reference evidence="8 9" key="1">
    <citation type="submission" date="2020-03" db="EMBL/GenBank/DDBJ databases">
        <title>Genomic Encyclopedia of Type Strains, Phase IV (KMG-IV): sequencing the most valuable type-strain genomes for metagenomic binning, comparative biology and taxonomic classification.</title>
        <authorList>
            <person name="Goeker M."/>
        </authorList>
    </citation>
    <scope>NUCLEOTIDE SEQUENCE [LARGE SCALE GENOMIC DNA]</scope>
    <source>
        <strain evidence="8 9">DSM 5718</strain>
    </source>
</reference>
<sequence length="397" mass="44422">MERHQVLIIGGGNAGISVAAQLLRKRPKLDVAIVEPSEKHYYQPAWTLVGGGDYDVQKTVRPEASVMPKKAKWIKDRAEAFEPENQVVHLASGKKVAYDFMVVCPGIQLRWEWVEGLEETLGKNGVASNYRFDLAPYTFECIRNFKGGVALFTNPATPIKCGGAPQKIMYLACDYWRKHGILGKADVHFCTAGGVIFGVKKYADTLMKVVNRYGIHLDFKHNLVAIDGARKEATFEVTQADGSKEKKTMHFDMIHVTPPQSAPDFIRNSPLADANGWVDVNKHTLQHTKYPNIFGIGDATNTPNAKTGAAIRKQAPILVQNLLEVMDGKQPFASYNGYGSCPLVTGYGKLVLAEFDYDNNPIETFPFDQSKERWTMYQLKKHILPWLYWNKILKGTA</sequence>
<evidence type="ECO:0000256" key="1">
    <source>
        <dbReference type="ARBA" id="ARBA00001974"/>
    </source>
</evidence>
<comment type="caution">
    <text evidence="8">The sequence shown here is derived from an EMBL/GenBank/DDBJ whole genome shotgun (WGS) entry which is preliminary data.</text>
</comment>
<evidence type="ECO:0000256" key="6">
    <source>
        <dbReference type="ARBA" id="ARBA00023002"/>
    </source>
</evidence>
<dbReference type="EMBL" id="JAASRN010000006">
    <property type="protein sequence ID" value="NIK74734.1"/>
    <property type="molecule type" value="Genomic_DNA"/>
</dbReference>
<gene>
    <name evidence="8" type="ORF">FHS56_002267</name>
</gene>
<keyword evidence="6 8" id="KW-0560">Oxidoreductase</keyword>
<dbReference type="InterPro" id="IPR015904">
    <property type="entry name" value="Sulphide_quinone_reductase"/>
</dbReference>
<protein>
    <submittedName>
        <fullName evidence="8">Sulfide:quinone oxidoreductase</fullName>
        <ecNumber evidence="8">1.8.5.-</ecNumber>
    </submittedName>
</protein>
<evidence type="ECO:0000256" key="5">
    <source>
        <dbReference type="ARBA" id="ARBA00022946"/>
    </source>
</evidence>
<evidence type="ECO:0000259" key="7">
    <source>
        <dbReference type="Pfam" id="PF07992"/>
    </source>
</evidence>
<feature type="domain" description="FAD/NAD(P)-binding" evidence="7">
    <location>
        <begin position="5"/>
        <end position="123"/>
    </location>
</feature>
<dbReference type="Proteomes" id="UP000537126">
    <property type="component" value="Unassembled WGS sequence"/>
</dbReference>
<organism evidence="8 9">
    <name type="scientific">Thermonema lapsum</name>
    <dbReference type="NCBI Taxonomy" id="28195"/>
    <lineage>
        <taxon>Bacteria</taxon>
        <taxon>Pseudomonadati</taxon>
        <taxon>Bacteroidota</taxon>
        <taxon>Cytophagia</taxon>
        <taxon>Cytophagales</taxon>
        <taxon>Thermonemataceae</taxon>
        <taxon>Thermonema</taxon>
    </lineage>
</organism>
<dbReference type="EC" id="1.8.5.-" evidence="8"/>
<evidence type="ECO:0000256" key="3">
    <source>
        <dbReference type="ARBA" id="ARBA00022719"/>
    </source>
</evidence>
<evidence type="ECO:0000313" key="8">
    <source>
        <dbReference type="EMBL" id="NIK74734.1"/>
    </source>
</evidence>
<accession>A0A846MSX2</accession>
<dbReference type="AlphaFoldDB" id="A0A846MSX2"/>
<keyword evidence="9" id="KW-1185">Reference proteome</keyword>
<dbReference type="FunFam" id="3.50.50.60:FF:000034">
    <property type="entry name" value="sulfide:quinone oxidoreductase, mitochondrial"/>
    <property type="match status" value="1"/>
</dbReference>
<keyword evidence="5" id="KW-0809">Transit peptide</keyword>
<comment type="cofactor">
    <cofactor evidence="1">
        <name>FAD</name>
        <dbReference type="ChEBI" id="CHEBI:57692"/>
    </cofactor>
</comment>
<evidence type="ECO:0000313" key="9">
    <source>
        <dbReference type="Proteomes" id="UP000537126"/>
    </source>
</evidence>
<dbReference type="SUPFAM" id="SSF51905">
    <property type="entry name" value="FAD/NAD(P)-binding domain"/>
    <property type="match status" value="1"/>
</dbReference>
<proteinExistence type="predicted"/>
<dbReference type="PANTHER" id="PTHR10632">
    <property type="entry name" value="SULFIDE:QUINONE OXIDOREDUCTASE"/>
    <property type="match status" value="1"/>
</dbReference>
<dbReference type="InterPro" id="IPR036188">
    <property type="entry name" value="FAD/NAD-bd_sf"/>
</dbReference>
<keyword evidence="3" id="KW-0874">Quinone</keyword>
<dbReference type="GO" id="GO:0070224">
    <property type="term" value="F:sulfide:quinone oxidoreductase activity"/>
    <property type="evidence" value="ECO:0007669"/>
    <property type="project" value="TreeGrafter"/>
</dbReference>
<evidence type="ECO:0000256" key="2">
    <source>
        <dbReference type="ARBA" id="ARBA00022630"/>
    </source>
</evidence>
<dbReference type="GO" id="GO:0048038">
    <property type="term" value="F:quinone binding"/>
    <property type="evidence" value="ECO:0007669"/>
    <property type="project" value="UniProtKB-KW"/>
</dbReference>
<dbReference type="RefSeq" id="WP_166920800.1">
    <property type="nucleotide sequence ID" value="NZ_JAASRN010000006.1"/>
</dbReference>
<keyword evidence="4" id="KW-0274">FAD</keyword>